<dbReference type="SUPFAM" id="SSF55347">
    <property type="entry name" value="Glyceraldehyde-3-phosphate dehydrogenase-like, C-terminal domain"/>
    <property type="match status" value="1"/>
</dbReference>
<accession>A0ABS5ESN4</accession>
<evidence type="ECO:0000256" key="7">
    <source>
        <dbReference type="PROSITE-ProRule" id="PRU10010"/>
    </source>
</evidence>
<dbReference type="GO" id="GO:0003942">
    <property type="term" value="F:N-acetyl-gamma-glutamyl-phosphate reductase activity"/>
    <property type="evidence" value="ECO:0007669"/>
    <property type="project" value="UniProtKB-EC"/>
</dbReference>
<feature type="active site" evidence="6 7">
    <location>
        <position position="123"/>
    </location>
</feature>
<dbReference type="InterPro" id="IPR000534">
    <property type="entry name" value="Semialdehyde_DH_NAD-bd"/>
</dbReference>
<dbReference type="Gene3D" id="3.40.50.720">
    <property type="entry name" value="NAD(P)-binding Rossmann-like Domain"/>
    <property type="match status" value="1"/>
</dbReference>
<dbReference type="Gene3D" id="3.30.360.10">
    <property type="entry name" value="Dihydrodipicolinate Reductase, domain 2"/>
    <property type="match status" value="1"/>
</dbReference>
<evidence type="ECO:0000256" key="6">
    <source>
        <dbReference type="HAMAP-Rule" id="MF_01110"/>
    </source>
</evidence>
<dbReference type="SUPFAM" id="SSF51735">
    <property type="entry name" value="NAD(P)-binding Rossmann-fold domains"/>
    <property type="match status" value="1"/>
</dbReference>
<comment type="similarity">
    <text evidence="6">Belongs to the NAGSA dehydrogenase family. Type 2 subfamily.</text>
</comment>
<sequence length="316" mass="33448">MLKGQIPSVFIDGEAGTTGLEIRERLAVNPALSLRSIDPARRKDPDARRALMAEVDLVVLCLPDDAAKESAALAASLGDAAPKLIDASTAHRVHPDWAYGLPELTPDQPGIIAAAKRVANPGCYPTGAILLLRPLIDAGLMSPDFPVTVNAISGYSGGGNAMIATYEARTAPNFELYGLALEHKHVAELQHYSGLQRRPIFVPSVADFRQGMIDSIPLHLDLLRGSPKPAEIEDLLHTRYAGSEFVSVARSDAKLEPEALNGSNAIELRVHGNDRHGQAVLTARYDNLGKGASGAAVQNIGLMLGIAVTATLPKAA</sequence>
<dbReference type="PANTHER" id="PTHR32338:SF10">
    <property type="entry name" value="N-ACETYL-GAMMA-GLUTAMYL-PHOSPHATE REDUCTASE, CHLOROPLASTIC-RELATED"/>
    <property type="match status" value="1"/>
</dbReference>
<dbReference type="Pfam" id="PF01118">
    <property type="entry name" value="Semialdhyde_dh"/>
    <property type="match status" value="1"/>
</dbReference>
<comment type="subcellular location">
    <subcellularLocation>
        <location evidence="6">Cytoplasm</location>
    </subcellularLocation>
</comment>
<keyword evidence="3 6" id="KW-0028">Amino-acid biosynthesis</keyword>
<feature type="domain" description="Semialdehyde dehydrogenase NAD-binding" evidence="8">
    <location>
        <begin position="8"/>
        <end position="112"/>
    </location>
</feature>
<evidence type="ECO:0000256" key="5">
    <source>
        <dbReference type="ARBA" id="ARBA00023002"/>
    </source>
</evidence>
<keyword evidence="2 6" id="KW-0055">Arginine biosynthesis</keyword>
<comment type="pathway">
    <text evidence="6">Amino-acid biosynthesis; L-arginine biosynthesis; N(2)-acetyl-L-ornithine from L-glutamate: step 3/4.</text>
</comment>
<organism evidence="9 10">
    <name type="scientific">Plastoroseomonas hellenica</name>
    <dbReference type="NCBI Taxonomy" id="2687306"/>
    <lineage>
        <taxon>Bacteria</taxon>
        <taxon>Pseudomonadati</taxon>
        <taxon>Pseudomonadota</taxon>
        <taxon>Alphaproteobacteria</taxon>
        <taxon>Acetobacterales</taxon>
        <taxon>Acetobacteraceae</taxon>
        <taxon>Plastoroseomonas</taxon>
    </lineage>
</organism>
<evidence type="ECO:0000313" key="9">
    <source>
        <dbReference type="EMBL" id="MBR0663305.1"/>
    </source>
</evidence>
<keyword evidence="10" id="KW-1185">Reference proteome</keyword>
<dbReference type="HAMAP" id="MF_01110">
    <property type="entry name" value="ArgC_type2"/>
    <property type="match status" value="1"/>
</dbReference>
<evidence type="ECO:0000256" key="4">
    <source>
        <dbReference type="ARBA" id="ARBA00022857"/>
    </source>
</evidence>
<comment type="caution">
    <text evidence="9">The sequence shown here is derived from an EMBL/GenBank/DDBJ whole genome shotgun (WGS) entry which is preliminary data.</text>
</comment>
<keyword evidence="1 6" id="KW-0963">Cytoplasm</keyword>
<dbReference type="EMBL" id="JAAGBB010000003">
    <property type="protein sequence ID" value="MBR0663305.1"/>
    <property type="molecule type" value="Genomic_DNA"/>
</dbReference>
<gene>
    <name evidence="6 9" type="primary">argC</name>
    <name evidence="9" type="ORF">GXW71_02945</name>
</gene>
<comment type="catalytic activity">
    <reaction evidence="6">
        <text>N-acetyl-L-glutamate 5-semialdehyde + phosphate + NADP(+) = N-acetyl-L-glutamyl 5-phosphate + NADPH + H(+)</text>
        <dbReference type="Rhea" id="RHEA:21588"/>
        <dbReference type="ChEBI" id="CHEBI:15378"/>
        <dbReference type="ChEBI" id="CHEBI:29123"/>
        <dbReference type="ChEBI" id="CHEBI:43474"/>
        <dbReference type="ChEBI" id="CHEBI:57783"/>
        <dbReference type="ChEBI" id="CHEBI:57936"/>
        <dbReference type="ChEBI" id="CHEBI:58349"/>
        <dbReference type="EC" id="1.2.1.38"/>
    </reaction>
</comment>
<dbReference type="EC" id="1.2.1.38" evidence="6"/>
<evidence type="ECO:0000256" key="1">
    <source>
        <dbReference type="ARBA" id="ARBA00022490"/>
    </source>
</evidence>
<evidence type="ECO:0000256" key="2">
    <source>
        <dbReference type="ARBA" id="ARBA00022571"/>
    </source>
</evidence>
<protein>
    <recommendedName>
        <fullName evidence="6">N-acetyl-gamma-glutamyl-phosphate reductase</fullName>
        <shortName evidence="6">AGPR</shortName>
        <ecNumber evidence="6">1.2.1.38</ecNumber>
    </recommendedName>
    <alternativeName>
        <fullName evidence="6">N-acetyl-glutamate semialdehyde dehydrogenase</fullName>
        <shortName evidence="6">NAGSA dehydrogenase</shortName>
    </alternativeName>
</protein>
<dbReference type="InterPro" id="IPR050085">
    <property type="entry name" value="AGPR"/>
</dbReference>
<dbReference type="SMART" id="SM00859">
    <property type="entry name" value="Semialdhyde_dh"/>
    <property type="match status" value="1"/>
</dbReference>
<dbReference type="InterPro" id="IPR010136">
    <property type="entry name" value="AGPR_type-2"/>
</dbReference>
<comment type="function">
    <text evidence="6">Catalyzes the NADPH-dependent reduction of N-acetyl-5-glutamyl phosphate to yield N-acetyl-L-glutamate 5-semialdehyde.</text>
</comment>
<dbReference type="PROSITE" id="PS01224">
    <property type="entry name" value="ARGC"/>
    <property type="match status" value="1"/>
</dbReference>
<dbReference type="InterPro" id="IPR058924">
    <property type="entry name" value="AGPR_dimerisation_dom"/>
</dbReference>
<dbReference type="Proteomes" id="UP001196870">
    <property type="component" value="Unassembled WGS sequence"/>
</dbReference>
<evidence type="ECO:0000256" key="3">
    <source>
        <dbReference type="ARBA" id="ARBA00022605"/>
    </source>
</evidence>
<evidence type="ECO:0000259" key="8">
    <source>
        <dbReference type="SMART" id="SM00859"/>
    </source>
</evidence>
<keyword evidence="5 6" id="KW-0560">Oxidoreductase</keyword>
<dbReference type="CDD" id="cd23935">
    <property type="entry name" value="AGPR_2_C"/>
    <property type="match status" value="1"/>
</dbReference>
<dbReference type="InterPro" id="IPR036291">
    <property type="entry name" value="NAD(P)-bd_dom_sf"/>
</dbReference>
<reference evidence="10" key="1">
    <citation type="journal article" date="2021" name="Syst. Appl. Microbiol.">
        <title>Roseomonas hellenica sp. nov., isolated from roots of wild-growing Alkanna tinctoria.</title>
        <authorList>
            <person name="Rat A."/>
            <person name="Naranjo H.D."/>
            <person name="Lebbe L."/>
            <person name="Cnockaert M."/>
            <person name="Krigas N."/>
            <person name="Grigoriadou K."/>
            <person name="Maloupa E."/>
            <person name="Willems A."/>
        </authorList>
    </citation>
    <scope>NUCLEOTIDE SEQUENCE [LARGE SCALE GENOMIC DNA]</scope>
    <source>
        <strain evidence="10">LMG 31523</strain>
    </source>
</reference>
<dbReference type="NCBIfam" id="TIGR01851">
    <property type="entry name" value="argC_other"/>
    <property type="match status" value="1"/>
</dbReference>
<dbReference type="Pfam" id="PF22698">
    <property type="entry name" value="Semialdhyde_dhC_1"/>
    <property type="match status" value="1"/>
</dbReference>
<keyword evidence="4 6" id="KW-0521">NADP</keyword>
<evidence type="ECO:0000313" key="10">
    <source>
        <dbReference type="Proteomes" id="UP001196870"/>
    </source>
</evidence>
<dbReference type="InterPro" id="IPR023013">
    <property type="entry name" value="AGPR_AS"/>
</dbReference>
<name>A0ABS5ESN4_9PROT</name>
<dbReference type="PANTHER" id="PTHR32338">
    <property type="entry name" value="N-ACETYL-GAMMA-GLUTAMYL-PHOSPHATE REDUCTASE, CHLOROPLASTIC-RELATED-RELATED"/>
    <property type="match status" value="1"/>
</dbReference>
<proteinExistence type="inferred from homology"/>
<dbReference type="RefSeq" id="WP_211850904.1">
    <property type="nucleotide sequence ID" value="NZ_JAAGBB010000003.1"/>
</dbReference>